<proteinExistence type="predicted"/>
<sequence>MSQNITVESEIKNLLKTGKVVIGSRRTLKKLKMGKLKAVIVVSTLRGDIMDDIVHYCKVSGIPFYKYPGSGWDLGTLVGKPFMISTIGVEEPGNSRILELLTQQQTG</sequence>
<protein>
    <submittedName>
        <fullName evidence="1">50S ribosomal protein L30e</fullName>
    </submittedName>
</protein>
<name>A0ACC6TLV5_9CREN</name>
<keyword evidence="1" id="KW-0687">Ribonucleoprotein</keyword>
<gene>
    <name evidence="1" type="ORF">TQ35_0001340</name>
</gene>
<evidence type="ECO:0000313" key="2">
    <source>
        <dbReference type="Proteomes" id="UP000053480"/>
    </source>
</evidence>
<accession>A0ACC6TLV5</accession>
<dbReference type="EMBL" id="JZWS03000001">
    <property type="protein sequence ID" value="MEW9490842.1"/>
    <property type="molecule type" value="Genomic_DNA"/>
</dbReference>
<keyword evidence="1" id="KW-0689">Ribosomal protein</keyword>
<evidence type="ECO:0000313" key="1">
    <source>
        <dbReference type="EMBL" id="MEW9490842.1"/>
    </source>
</evidence>
<reference evidence="1" key="1">
    <citation type="submission" date="2024-07" db="EMBL/GenBank/DDBJ databases">
        <title>Metagenome and Metagenome-Assembled Genomes of Archaea from a hot spring from the geothermal field of Los Azufres, Mexico.</title>
        <authorList>
            <person name="Marin-Paredes R."/>
            <person name="Martinez-Romero E."/>
            <person name="Servin-Garciduenas L.E."/>
        </authorList>
    </citation>
    <scope>NUCLEOTIDE SEQUENCE</scope>
    <source>
        <strain evidence="1">AZ1-454</strain>
    </source>
</reference>
<dbReference type="Proteomes" id="UP000053480">
    <property type="component" value="Unassembled WGS sequence"/>
</dbReference>
<comment type="caution">
    <text evidence="1">The sequence shown here is derived from an EMBL/GenBank/DDBJ whole genome shotgun (WGS) entry which is preliminary data.</text>
</comment>
<organism evidence="1 2">
    <name type="scientific">Candidatus Aramenus sulfurataquae</name>
    <dbReference type="NCBI Taxonomy" id="1326980"/>
    <lineage>
        <taxon>Archaea</taxon>
        <taxon>Thermoproteota</taxon>
        <taxon>Thermoprotei</taxon>
        <taxon>Sulfolobales</taxon>
        <taxon>Sulfolobaceae</taxon>
        <taxon>Candidatus Aramenus</taxon>
    </lineage>
</organism>